<feature type="domain" description="Dynein heavy chain tail" evidence="2">
    <location>
        <begin position="140"/>
        <end position="225"/>
    </location>
</feature>
<reference evidence="3" key="1">
    <citation type="submission" date="2021-04" db="EMBL/GenBank/DDBJ databases">
        <authorList>
            <consortium name="Molecular Ecology Group"/>
        </authorList>
    </citation>
    <scope>NUCLEOTIDE SEQUENCE</scope>
</reference>
<dbReference type="InterPro" id="IPR013594">
    <property type="entry name" value="Dynein_heavy_tail"/>
</dbReference>
<dbReference type="EMBL" id="CAJHNH020001213">
    <property type="protein sequence ID" value="CAG5122026.1"/>
    <property type="molecule type" value="Genomic_DNA"/>
</dbReference>
<protein>
    <recommendedName>
        <fullName evidence="2">Dynein heavy chain tail domain-containing protein</fullName>
    </recommendedName>
</protein>
<evidence type="ECO:0000313" key="3">
    <source>
        <dbReference type="EMBL" id="CAG5122026.1"/>
    </source>
</evidence>
<feature type="compositionally biased region" description="Pro residues" evidence="1">
    <location>
        <begin position="1"/>
        <end position="11"/>
    </location>
</feature>
<accession>A0A8S3Z5I6</accession>
<gene>
    <name evidence="3" type="ORF">CUNI_LOCUS7584</name>
</gene>
<keyword evidence="4" id="KW-1185">Reference proteome</keyword>
<sequence>MADQAAPPPPTGSGSPSSLAASLGIEDPRIEIMADYLLRHYRLKPDRWVKFYNNQDNKVACIVCLSPVSIVERVATNEANTSKWPKATTEDIRHHIHTLKNIVDVTASKAKGHTLLRIPNEFDDFEYPLGSSERVDRRLLHEIESLIVMWSNEIQEVLKYRCADPILEGKNPSPATEIKYWQMRAKDFDQLYQQLNNPRVKMMAYYLKNGRSVYYQAFKDLYSSVVG</sequence>
<dbReference type="Pfam" id="PF08385">
    <property type="entry name" value="DHC_N1"/>
    <property type="match status" value="1"/>
</dbReference>
<comment type="caution">
    <text evidence="3">The sequence shown here is derived from an EMBL/GenBank/DDBJ whole genome shotgun (WGS) entry which is preliminary data.</text>
</comment>
<organism evidence="3 4">
    <name type="scientific">Candidula unifasciata</name>
    <dbReference type="NCBI Taxonomy" id="100452"/>
    <lineage>
        <taxon>Eukaryota</taxon>
        <taxon>Metazoa</taxon>
        <taxon>Spiralia</taxon>
        <taxon>Lophotrochozoa</taxon>
        <taxon>Mollusca</taxon>
        <taxon>Gastropoda</taxon>
        <taxon>Heterobranchia</taxon>
        <taxon>Euthyneura</taxon>
        <taxon>Panpulmonata</taxon>
        <taxon>Eupulmonata</taxon>
        <taxon>Stylommatophora</taxon>
        <taxon>Helicina</taxon>
        <taxon>Helicoidea</taxon>
        <taxon>Geomitridae</taxon>
        <taxon>Candidula</taxon>
    </lineage>
</organism>
<name>A0A8S3Z5I6_9EUPU</name>
<feature type="region of interest" description="Disordered" evidence="1">
    <location>
        <begin position="1"/>
        <end position="20"/>
    </location>
</feature>
<evidence type="ECO:0000256" key="1">
    <source>
        <dbReference type="SAM" id="MobiDB-lite"/>
    </source>
</evidence>
<dbReference type="AlphaFoldDB" id="A0A8S3Z5I6"/>
<evidence type="ECO:0000259" key="2">
    <source>
        <dbReference type="Pfam" id="PF08385"/>
    </source>
</evidence>
<dbReference type="OrthoDB" id="6115534at2759"/>
<dbReference type="Proteomes" id="UP000678393">
    <property type="component" value="Unassembled WGS sequence"/>
</dbReference>
<proteinExistence type="predicted"/>
<feature type="non-terminal residue" evidence="3">
    <location>
        <position position="1"/>
    </location>
</feature>
<evidence type="ECO:0000313" key="4">
    <source>
        <dbReference type="Proteomes" id="UP000678393"/>
    </source>
</evidence>